<feature type="transmembrane region" description="Helical" evidence="2">
    <location>
        <begin position="338"/>
        <end position="357"/>
    </location>
</feature>
<feature type="transmembrane region" description="Helical" evidence="2">
    <location>
        <begin position="137"/>
        <end position="159"/>
    </location>
</feature>
<keyword evidence="2" id="KW-0812">Transmembrane</keyword>
<sequence length="841" mass="96731">MLTKVQRWFSPTRSESKNCIKVFLLAALITTIIFLPFIICDKGLFIFYGDYNVQQIPFYQYAHDAIRSGEVGWSWYTDLGSNFVGSYGFYLLGSPFFWLTIPFPSSWVPYLMAPLFILKFSIAATTSYAFIRRFTKTPHMAIIGAMMYAFSSFSIYNIFFNHFHEVIAFFPLLLIGLEELVMNNRKGLFAMAVALNVFTNYFFFAGQVAFLVLYFFLRCLCLDFRINLKKFGLLAAESIIGVLIALVLFLPCICSLMGNPRTDNMLTGFNMLFYYNPQRYGLILQSMFFPADMPARANFFPDSNAKWCSVAAWLPLFSMAGVLTFLREKRKHWLKTLIIVLITMSLVPILNSAFFAFNSSYYARWFYMMVLMMSLATVIVLENKKMDISFGIKTTFIITCLFAIIGIIPTTEDGKTTYFSAPGYPTMFWINVLIAILCIVIAAFILQKYRKTKTRLYRSSLIALCAIIVVNGVVQVSWGKMQNVDYVYRNVVDRGLNAEFQLDDSEFYRIDVYDGMDNWPMYWRMPTIQAFQSVVPASIMEFYPAVGVDRDVASRPEPKYYGLRELLSVKYIFAENNADNKKTNLDLPPNCVLYDNQNGFDIYENKNFIPMGFTYDSYITQEQFDDSFEDTRDRLLVNSILLDEEQIQKYSGLLEHYIGDTNISDEELTDICEDRRRYTCDTFETSGNGFDATITLKEENLVFFSVPYDKGWTATVNGEPVEIEKVNVGFMAVKCASGENTIEFHYSTPGLKLGFIGTIVGVALFLLYLLLCKKLEKRNPKEFAYNPKGHLEELKNDSLQPTRTEIYQEYELNHPNILIRQVSSSEKDTDLSDQDDPIDKT</sequence>
<dbReference type="InterPro" id="IPR018580">
    <property type="entry name" value="Uncharacterised_YfhO"/>
</dbReference>
<feature type="transmembrane region" description="Helical" evidence="2">
    <location>
        <begin position="363"/>
        <end position="381"/>
    </location>
</feature>
<evidence type="ECO:0000313" key="3">
    <source>
        <dbReference type="EMBL" id="MBC5788437.1"/>
    </source>
</evidence>
<keyword evidence="4" id="KW-1185">Reference proteome</keyword>
<organism evidence="3 4">
    <name type="scientific">Clostridium facile</name>
    <dbReference type="NCBI Taxonomy" id="2763035"/>
    <lineage>
        <taxon>Bacteria</taxon>
        <taxon>Bacillati</taxon>
        <taxon>Bacillota</taxon>
        <taxon>Clostridia</taxon>
        <taxon>Eubacteriales</taxon>
        <taxon>Clostridiaceae</taxon>
        <taxon>Clostridium</taxon>
    </lineage>
</organism>
<dbReference type="Pfam" id="PF09586">
    <property type="entry name" value="YfhO"/>
    <property type="match status" value="2"/>
</dbReference>
<dbReference type="Proteomes" id="UP000649151">
    <property type="component" value="Unassembled WGS sequence"/>
</dbReference>
<feature type="transmembrane region" description="Helical" evidence="2">
    <location>
        <begin position="428"/>
        <end position="447"/>
    </location>
</feature>
<feature type="transmembrane region" description="Helical" evidence="2">
    <location>
        <begin position="238"/>
        <end position="258"/>
    </location>
</feature>
<evidence type="ECO:0000256" key="1">
    <source>
        <dbReference type="SAM" id="MobiDB-lite"/>
    </source>
</evidence>
<dbReference type="EMBL" id="JACOQK010000001">
    <property type="protein sequence ID" value="MBC5788437.1"/>
    <property type="molecule type" value="Genomic_DNA"/>
</dbReference>
<feature type="transmembrane region" description="Helical" evidence="2">
    <location>
        <begin position="753"/>
        <end position="771"/>
    </location>
</feature>
<gene>
    <name evidence="3" type="ORF">H8Z77_10515</name>
</gene>
<feature type="region of interest" description="Disordered" evidence="1">
    <location>
        <begin position="822"/>
        <end position="841"/>
    </location>
</feature>
<feature type="compositionally biased region" description="Acidic residues" evidence="1">
    <location>
        <begin position="831"/>
        <end position="841"/>
    </location>
</feature>
<feature type="transmembrane region" description="Helical" evidence="2">
    <location>
        <begin position="459"/>
        <end position="478"/>
    </location>
</feature>
<evidence type="ECO:0000256" key="2">
    <source>
        <dbReference type="SAM" id="Phobius"/>
    </source>
</evidence>
<reference evidence="3 4" key="1">
    <citation type="submission" date="2020-08" db="EMBL/GenBank/DDBJ databases">
        <title>Genome public.</title>
        <authorList>
            <person name="Liu C."/>
            <person name="Sun Q."/>
        </authorList>
    </citation>
    <scope>NUCLEOTIDE SEQUENCE [LARGE SCALE GENOMIC DNA]</scope>
    <source>
        <strain evidence="3 4">NSJ-27</strain>
    </source>
</reference>
<dbReference type="PANTHER" id="PTHR38454">
    <property type="entry name" value="INTEGRAL MEMBRANE PROTEIN-RELATED"/>
    <property type="match status" value="1"/>
</dbReference>
<feature type="transmembrane region" description="Helical" evidence="2">
    <location>
        <begin position="304"/>
        <end position="326"/>
    </location>
</feature>
<feature type="transmembrane region" description="Helical" evidence="2">
    <location>
        <begin position="388"/>
        <end position="408"/>
    </location>
</feature>
<feature type="transmembrane region" description="Helical" evidence="2">
    <location>
        <begin position="20"/>
        <end position="39"/>
    </location>
</feature>
<proteinExistence type="predicted"/>
<evidence type="ECO:0000313" key="4">
    <source>
        <dbReference type="Proteomes" id="UP000649151"/>
    </source>
</evidence>
<keyword evidence="2" id="KW-0472">Membrane</keyword>
<keyword evidence="2" id="KW-1133">Transmembrane helix</keyword>
<protein>
    <submittedName>
        <fullName evidence="3">YfhO family protein</fullName>
    </submittedName>
</protein>
<dbReference type="PANTHER" id="PTHR38454:SF1">
    <property type="entry name" value="INTEGRAL MEMBRANE PROTEIN"/>
    <property type="match status" value="1"/>
</dbReference>
<accession>A0ABR7ITH9</accession>
<dbReference type="RefSeq" id="WP_186996969.1">
    <property type="nucleotide sequence ID" value="NZ_JACOQK010000001.1"/>
</dbReference>
<name>A0ABR7ITH9_9CLOT</name>
<comment type="caution">
    <text evidence="3">The sequence shown here is derived from an EMBL/GenBank/DDBJ whole genome shotgun (WGS) entry which is preliminary data.</text>
</comment>
<feature type="transmembrane region" description="Helical" evidence="2">
    <location>
        <begin position="188"/>
        <end position="217"/>
    </location>
</feature>